<keyword evidence="4" id="KW-1185">Reference proteome</keyword>
<evidence type="ECO:0000313" key="3">
    <source>
        <dbReference type="EMBL" id="RKF18301.1"/>
    </source>
</evidence>
<evidence type="ECO:0000256" key="2">
    <source>
        <dbReference type="SAM" id="Phobius"/>
    </source>
</evidence>
<sequence length="472" mass="51108">MHGTFPLSQDSRRLIRLWRVVRDGMPSVGRYRRYIMAMVGPLAIIWFLTAAYLLVANDRFDSKMTLILPGSGVGGSMNVESIGQATANTASAFSSTTLSPTENYKRLLMSDLVLRNAADQAGEPADGFPAPSVKLIDQTNLIELRMPGGSPEQSQRRMEALRAAFLEELDNLREDEAAKRESADAARIGELESKVDDAQEALLAFQGETGLVSLDQFASRISVLDDLRGKERDRRTQLSETGATASRLASSLSISLTQARQALLLKADPVFQELLTRYAKTVGEVTQQGATLGGAHGTMEELDMERSELRDALASRGSGLSGLTKSKVLAFADLSVSEGRGRLMEMFVAQDGGRAGTAGALGEIRRQIAEQESDTEKLVEQASRLADLVRDLRVAEAVFSSALARLDTNKSDPFASYPLVQTLETPSLPRSRAAPSPVIALAGAMGASLLVIFGFLLLWLRQPLIRKILPNA</sequence>
<comment type="caution">
    <text evidence="3">The sequence shown here is derived from an EMBL/GenBank/DDBJ whole genome shotgun (WGS) entry which is preliminary data.</text>
</comment>
<feature type="transmembrane region" description="Helical" evidence="2">
    <location>
        <begin position="34"/>
        <end position="55"/>
    </location>
</feature>
<organism evidence="3 4">
    <name type="scientific">Altericroceibacterium spongiae</name>
    <dbReference type="NCBI Taxonomy" id="2320269"/>
    <lineage>
        <taxon>Bacteria</taxon>
        <taxon>Pseudomonadati</taxon>
        <taxon>Pseudomonadota</taxon>
        <taxon>Alphaproteobacteria</taxon>
        <taxon>Sphingomonadales</taxon>
        <taxon>Erythrobacteraceae</taxon>
        <taxon>Altericroceibacterium</taxon>
    </lineage>
</organism>
<keyword evidence="2" id="KW-1133">Transmembrane helix</keyword>
<dbReference type="Proteomes" id="UP000284395">
    <property type="component" value="Unassembled WGS sequence"/>
</dbReference>
<dbReference type="RefSeq" id="WP_120325745.1">
    <property type="nucleotide sequence ID" value="NZ_RAPF01000010.1"/>
</dbReference>
<keyword evidence="2" id="KW-0812">Transmembrane</keyword>
<accession>A0A420EC97</accession>
<dbReference type="AlphaFoldDB" id="A0A420EC97"/>
<proteinExistence type="predicted"/>
<feature type="transmembrane region" description="Helical" evidence="2">
    <location>
        <begin position="438"/>
        <end position="460"/>
    </location>
</feature>
<gene>
    <name evidence="3" type="ORF">D6851_15140</name>
</gene>
<dbReference type="InterPro" id="IPR050445">
    <property type="entry name" value="Bact_polysacc_biosynth/exp"/>
</dbReference>
<dbReference type="PANTHER" id="PTHR32309">
    <property type="entry name" value="TYROSINE-PROTEIN KINASE"/>
    <property type="match status" value="1"/>
</dbReference>
<evidence type="ECO:0000313" key="4">
    <source>
        <dbReference type="Proteomes" id="UP000284395"/>
    </source>
</evidence>
<protein>
    <recommendedName>
        <fullName evidence="5">Lipopolysaccharide biosynthesis protein</fullName>
    </recommendedName>
</protein>
<name>A0A420EC97_9SPHN</name>
<dbReference type="EMBL" id="RAPF01000010">
    <property type="protein sequence ID" value="RKF18301.1"/>
    <property type="molecule type" value="Genomic_DNA"/>
</dbReference>
<keyword evidence="1" id="KW-0175">Coiled coil</keyword>
<feature type="coiled-coil region" evidence="1">
    <location>
        <begin position="155"/>
        <end position="208"/>
    </location>
</feature>
<evidence type="ECO:0008006" key="5">
    <source>
        <dbReference type="Google" id="ProtNLM"/>
    </source>
</evidence>
<evidence type="ECO:0000256" key="1">
    <source>
        <dbReference type="SAM" id="Coils"/>
    </source>
</evidence>
<keyword evidence="2" id="KW-0472">Membrane</keyword>
<dbReference type="GO" id="GO:0004713">
    <property type="term" value="F:protein tyrosine kinase activity"/>
    <property type="evidence" value="ECO:0007669"/>
    <property type="project" value="TreeGrafter"/>
</dbReference>
<reference evidence="3 4" key="1">
    <citation type="submission" date="2018-09" db="EMBL/GenBank/DDBJ databases">
        <title>Altererythrobacter spongiae sp. nov., isolated from a marine sponge.</title>
        <authorList>
            <person name="Zhuang L."/>
            <person name="Luo L."/>
        </authorList>
    </citation>
    <scope>NUCLEOTIDE SEQUENCE [LARGE SCALE GENOMIC DNA]</scope>
    <source>
        <strain evidence="3 4">HN-Y73</strain>
    </source>
</reference>
<dbReference type="GO" id="GO:0005886">
    <property type="term" value="C:plasma membrane"/>
    <property type="evidence" value="ECO:0007669"/>
    <property type="project" value="TreeGrafter"/>
</dbReference>
<dbReference type="PANTHER" id="PTHR32309:SF13">
    <property type="entry name" value="FERRIC ENTEROBACTIN TRANSPORT PROTEIN FEPE"/>
    <property type="match status" value="1"/>
</dbReference>
<dbReference type="OrthoDB" id="6148968at2"/>